<sequence length="331" mass="35070">MRNQSWAKPGLVCFRRFVLLCVGGVGAAGLQISTGPVNQGGLRTWEQRYLAPNSGRRWWMAQGDSTLPRPTKDNQRSSRAALGVESPVVSIRGLLGSRHRRSDCAFPRGAYPKRTPHRAAPGGLPSPRLLVVCSPAARRHQVPPPELEADSPPAGAPTRRSDLHPPLQGGPASKSDAGRSTPPNPGSRPQSGSDLVGPGPRRGAQVRWRPPPGPRSHSSSPGRTSRSPSVLRHGEPPSPARPGPARRQGRGLSPQSRAAPVTREPAPGGETAPPRSPPSVAVVPLLSGHETARFSASRHQFKVGPSGAEQLSVRHARLRGHAPPGGHLLYL</sequence>
<feature type="signal peptide" evidence="2">
    <location>
        <begin position="1"/>
        <end position="27"/>
    </location>
</feature>
<reference evidence="3" key="1">
    <citation type="journal article" date="2022" name="bioRxiv">
        <title>Sequencing and chromosome-scale assembly of the giantPleurodeles waltlgenome.</title>
        <authorList>
            <person name="Brown T."/>
            <person name="Elewa A."/>
            <person name="Iarovenko S."/>
            <person name="Subramanian E."/>
            <person name="Araus A.J."/>
            <person name="Petzold A."/>
            <person name="Susuki M."/>
            <person name="Suzuki K.-i.T."/>
            <person name="Hayashi T."/>
            <person name="Toyoda A."/>
            <person name="Oliveira C."/>
            <person name="Osipova E."/>
            <person name="Leigh N.D."/>
            <person name="Simon A."/>
            <person name="Yun M.H."/>
        </authorList>
    </citation>
    <scope>NUCLEOTIDE SEQUENCE</scope>
    <source>
        <strain evidence="3">20211129_DDA</strain>
        <tissue evidence="3">Liver</tissue>
    </source>
</reference>
<comment type="caution">
    <text evidence="3">The sequence shown here is derived from an EMBL/GenBank/DDBJ whole genome shotgun (WGS) entry which is preliminary data.</text>
</comment>
<proteinExistence type="predicted"/>
<feature type="chain" id="PRO_5043955999" evidence="2">
    <location>
        <begin position="28"/>
        <end position="331"/>
    </location>
</feature>
<dbReference type="AlphaFoldDB" id="A0AAV7U9U1"/>
<dbReference type="EMBL" id="JANPWB010000005">
    <property type="protein sequence ID" value="KAJ1185316.1"/>
    <property type="molecule type" value="Genomic_DNA"/>
</dbReference>
<protein>
    <submittedName>
        <fullName evidence="3">Uncharacterized protein</fullName>
    </submittedName>
</protein>
<evidence type="ECO:0000313" key="3">
    <source>
        <dbReference type="EMBL" id="KAJ1185316.1"/>
    </source>
</evidence>
<keyword evidence="2" id="KW-0732">Signal</keyword>
<dbReference type="Proteomes" id="UP001066276">
    <property type="component" value="Chromosome 3_1"/>
</dbReference>
<keyword evidence="4" id="KW-1185">Reference proteome</keyword>
<evidence type="ECO:0000256" key="2">
    <source>
        <dbReference type="SAM" id="SignalP"/>
    </source>
</evidence>
<evidence type="ECO:0000313" key="4">
    <source>
        <dbReference type="Proteomes" id="UP001066276"/>
    </source>
</evidence>
<organism evidence="3 4">
    <name type="scientific">Pleurodeles waltl</name>
    <name type="common">Iberian ribbed newt</name>
    <dbReference type="NCBI Taxonomy" id="8319"/>
    <lineage>
        <taxon>Eukaryota</taxon>
        <taxon>Metazoa</taxon>
        <taxon>Chordata</taxon>
        <taxon>Craniata</taxon>
        <taxon>Vertebrata</taxon>
        <taxon>Euteleostomi</taxon>
        <taxon>Amphibia</taxon>
        <taxon>Batrachia</taxon>
        <taxon>Caudata</taxon>
        <taxon>Salamandroidea</taxon>
        <taxon>Salamandridae</taxon>
        <taxon>Pleurodelinae</taxon>
        <taxon>Pleurodeles</taxon>
    </lineage>
</organism>
<name>A0AAV7U9U1_PLEWA</name>
<accession>A0AAV7U9U1</accession>
<feature type="compositionally biased region" description="Low complexity" evidence="1">
    <location>
        <begin position="215"/>
        <end position="229"/>
    </location>
</feature>
<gene>
    <name evidence="3" type="ORF">NDU88_002110</name>
</gene>
<evidence type="ECO:0000256" key="1">
    <source>
        <dbReference type="SAM" id="MobiDB-lite"/>
    </source>
</evidence>
<feature type="region of interest" description="Disordered" evidence="1">
    <location>
        <begin position="139"/>
        <end position="282"/>
    </location>
</feature>
<feature type="region of interest" description="Disordered" evidence="1">
    <location>
        <begin position="102"/>
        <end position="127"/>
    </location>
</feature>